<dbReference type="PANTHER" id="PTHR43289">
    <property type="entry name" value="MITOGEN-ACTIVATED PROTEIN KINASE KINASE KINASE 20-RELATED"/>
    <property type="match status" value="1"/>
</dbReference>
<dbReference type="PROSITE" id="PS50011">
    <property type="entry name" value="PROTEIN_KINASE_DOM"/>
    <property type="match status" value="1"/>
</dbReference>
<keyword evidence="3 7" id="KW-0418">Kinase</keyword>
<reference evidence="7 8" key="1">
    <citation type="submission" date="2019-08" db="EMBL/GenBank/DDBJ databases">
        <title>Complete genome sequence of Candidatus Uab amorphum.</title>
        <authorList>
            <person name="Shiratori T."/>
            <person name="Suzuki S."/>
            <person name="Kakizawa Y."/>
            <person name="Ishida K."/>
        </authorList>
    </citation>
    <scope>NUCLEOTIDE SEQUENCE [LARGE SCALE GENOMIC DNA]</scope>
    <source>
        <strain evidence="7 8">SRT547</strain>
    </source>
</reference>
<gene>
    <name evidence="7" type="ORF">UABAM_01137</name>
</gene>
<evidence type="ECO:0000313" key="7">
    <source>
        <dbReference type="EMBL" id="BBM82794.1"/>
    </source>
</evidence>
<proteinExistence type="predicted"/>
<dbReference type="AlphaFoldDB" id="A0A5S9IJD6"/>
<keyword evidence="1" id="KW-0808">Transferase</keyword>
<protein>
    <submittedName>
        <fullName evidence="7">Protein kinase</fullName>
    </submittedName>
</protein>
<feature type="compositionally biased region" description="Polar residues" evidence="5">
    <location>
        <begin position="79"/>
        <end position="92"/>
    </location>
</feature>
<keyword evidence="2" id="KW-0547">Nucleotide-binding</keyword>
<evidence type="ECO:0000256" key="4">
    <source>
        <dbReference type="ARBA" id="ARBA00022840"/>
    </source>
</evidence>
<dbReference type="EMBL" id="AP019860">
    <property type="protein sequence ID" value="BBM82794.1"/>
    <property type="molecule type" value="Genomic_DNA"/>
</dbReference>
<evidence type="ECO:0000256" key="5">
    <source>
        <dbReference type="SAM" id="MobiDB-lite"/>
    </source>
</evidence>
<organism evidence="7 8">
    <name type="scientific">Uabimicrobium amorphum</name>
    <dbReference type="NCBI Taxonomy" id="2596890"/>
    <lineage>
        <taxon>Bacteria</taxon>
        <taxon>Pseudomonadati</taxon>
        <taxon>Planctomycetota</taxon>
        <taxon>Candidatus Uabimicrobiia</taxon>
        <taxon>Candidatus Uabimicrobiales</taxon>
        <taxon>Candidatus Uabimicrobiaceae</taxon>
        <taxon>Candidatus Uabimicrobium</taxon>
    </lineage>
</organism>
<dbReference type="InterPro" id="IPR000719">
    <property type="entry name" value="Prot_kinase_dom"/>
</dbReference>
<dbReference type="KEGG" id="uam:UABAM_01137"/>
<dbReference type="SMART" id="SM00220">
    <property type="entry name" value="S_TKc"/>
    <property type="match status" value="1"/>
</dbReference>
<dbReference type="CDD" id="cd14014">
    <property type="entry name" value="STKc_PknB_like"/>
    <property type="match status" value="1"/>
</dbReference>
<feature type="domain" description="Protein kinase" evidence="6">
    <location>
        <begin position="141"/>
        <end position="403"/>
    </location>
</feature>
<dbReference type="OrthoDB" id="6111975at2"/>
<dbReference type="Gene3D" id="3.30.200.20">
    <property type="entry name" value="Phosphorylase Kinase, domain 1"/>
    <property type="match status" value="1"/>
</dbReference>
<accession>A0A5S9IJD6</accession>
<evidence type="ECO:0000256" key="2">
    <source>
        <dbReference type="ARBA" id="ARBA00022741"/>
    </source>
</evidence>
<keyword evidence="8" id="KW-1185">Reference proteome</keyword>
<evidence type="ECO:0000259" key="6">
    <source>
        <dbReference type="PROSITE" id="PS50011"/>
    </source>
</evidence>
<name>A0A5S9IJD6_UABAM</name>
<dbReference type="InterPro" id="IPR008271">
    <property type="entry name" value="Ser/Thr_kinase_AS"/>
</dbReference>
<dbReference type="RefSeq" id="WP_151967024.1">
    <property type="nucleotide sequence ID" value="NZ_AP019860.1"/>
</dbReference>
<evidence type="ECO:0000313" key="8">
    <source>
        <dbReference type="Proteomes" id="UP000326354"/>
    </source>
</evidence>
<feature type="region of interest" description="Disordered" evidence="5">
    <location>
        <begin position="52"/>
        <end position="98"/>
    </location>
</feature>
<dbReference type="Proteomes" id="UP000326354">
    <property type="component" value="Chromosome"/>
</dbReference>
<keyword evidence="4" id="KW-0067">ATP-binding</keyword>
<evidence type="ECO:0000256" key="1">
    <source>
        <dbReference type="ARBA" id="ARBA00022679"/>
    </source>
</evidence>
<dbReference type="GO" id="GO:0004674">
    <property type="term" value="F:protein serine/threonine kinase activity"/>
    <property type="evidence" value="ECO:0007669"/>
    <property type="project" value="TreeGrafter"/>
</dbReference>
<dbReference type="InterPro" id="IPR011009">
    <property type="entry name" value="Kinase-like_dom_sf"/>
</dbReference>
<dbReference type="PANTHER" id="PTHR43289:SF34">
    <property type="entry name" value="SERINE_THREONINE-PROTEIN KINASE YBDM-RELATED"/>
    <property type="match status" value="1"/>
</dbReference>
<dbReference type="Gene3D" id="1.10.510.10">
    <property type="entry name" value="Transferase(Phosphotransferase) domain 1"/>
    <property type="match status" value="1"/>
</dbReference>
<dbReference type="Pfam" id="PF00069">
    <property type="entry name" value="Pkinase"/>
    <property type="match status" value="1"/>
</dbReference>
<sequence length="407" mass="46049">MSANIHKIINCPICQIQLTVTLSNFTGQLRLVCNRCDCTIVNWIDSELKSQTGNSRRFAKTGSNPRKPRSHTAKRIPIQSVQKDSSNPQQDTPDLAESALDLDSIKKNITTNDAETKKRSATKPVKKFTLPKNTLERIGDYRIIKPVNSGSMGEIYLAQHIGVKNYAAIKLLSSKMEKDQQAADRFKQEARVHSRLEHPNIVRIFDVDSYNGRPYIVMEYIEGESLEEVLRSRKQLQPRHTLKIAIAVALALEHALKQKIIHRDLKPANIMIDRRNRKVKLADFGLGKILEEKGATLTGQMMGTAYYMAPEQIRSAKEVDHRADIYALGATIYHMLSGQPPYANIRGALDILKAKVNEQPEPIESLVSGLSKEVIDIVNKSMHHNINKRYQTPAKMKKYMEYALNNL</sequence>
<dbReference type="SUPFAM" id="SSF56112">
    <property type="entry name" value="Protein kinase-like (PK-like)"/>
    <property type="match status" value="1"/>
</dbReference>
<dbReference type="PROSITE" id="PS00108">
    <property type="entry name" value="PROTEIN_KINASE_ST"/>
    <property type="match status" value="1"/>
</dbReference>
<evidence type="ECO:0000256" key="3">
    <source>
        <dbReference type="ARBA" id="ARBA00022777"/>
    </source>
</evidence>
<dbReference type="GO" id="GO:0005524">
    <property type="term" value="F:ATP binding"/>
    <property type="evidence" value="ECO:0007669"/>
    <property type="project" value="UniProtKB-KW"/>
</dbReference>